<evidence type="ECO:0000313" key="8">
    <source>
        <dbReference type="EMBL" id="MBG0837368.1"/>
    </source>
</evidence>
<gene>
    <name evidence="8" type="ORF">H3221_19820</name>
</gene>
<comment type="subcellular location">
    <subcellularLocation>
        <location evidence="1">Bacterial flagellum</location>
    </subcellularLocation>
    <subcellularLocation>
        <location evidence="2">Secreted</location>
    </subcellularLocation>
</comment>
<dbReference type="Pfam" id="PF00669">
    <property type="entry name" value="Flagellin_N"/>
    <property type="match status" value="1"/>
</dbReference>
<dbReference type="InterPro" id="IPR001029">
    <property type="entry name" value="Flagellin_N"/>
</dbReference>
<dbReference type="GO" id="GO:0009424">
    <property type="term" value="C:bacterial-type flagellum hook"/>
    <property type="evidence" value="ECO:0007669"/>
    <property type="project" value="InterPro"/>
</dbReference>
<keyword evidence="8" id="KW-0966">Cell projection</keyword>
<accession>A0A931D790</accession>
<evidence type="ECO:0000256" key="1">
    <source>
        <dbReference type="ARBA" id="ARBA00004365"/>
    </source>
</evidence>
<dbReference type="Proteomes" id="UP000596932">
    <property type="component" value="Unassembled WGS sequence"/>
</dbReference>
<sequence length="557" mass="59361">MRISSIQAFNNGVSGLGRNYSNLIRTQEQISSGNRILTPADDPVASVRLLQLEQQQAVLKQYSDNLTAANNSLTQEETTLNSVNTVLQRVRELAVRAGGGSLSAEDRNSIAKELSEREAELLNLMNSRNARGEYLFAGNLGKTEPFVRNPDGTYSYFGDEGQRTLQVASSTNVAINDNGKRLFEAVTNANRVANGNGVNNPALPSPPLPATTIPAVPAADQRVFISPGLVEDNRAFNSDFRGGEPYSLAFVSGTEFRIYDASGADVTSEIPGGGKVDPLVNGGNVINFRGMRFQLDVVLKDGDNALDLDNLLADTGTPGAPGIGTHSFTLQSASTEFAVTRASTNGSAAVVAGGNIVNQAVFDSQFPTSGVVLRFTDDSNYEVYAQPVGPNSPVLTTGTVTGPYPANFTVYGAEFTLSGPAAVAGGDEFGVQPQFQEQRSILNTISRLRQALESSPTSPAGNLAVRDEVAIALKNLDNGMGNVLEVQTEIGARLNLIETTGIDNEDVTLVNKSVQAELRELDYAEALSRLSFQTIILEAAQQSYVKISGLNLFNQLR</sequence>
<evidence type="ECO:0000256" key="2">
    <source>
        <dbReference type="ARBA" id="ARBA00004613"/>
    </source>
</evidence>
<dbReference type="GO" id="GO:0005576">
    <property type="term" value="C:extracellular region"/>
    <property type="evidence" value="ECO:0007669"/>
    <property type="project" value="UniProtKB-SubCell"/>
</dbReference>
<feature type="domain" description="Flagellin N-terminal" evidence="7">
    <location>
        <begin position="4"/>
        <end position="139"/>
    </location>
</feature>
<evidence type="ECO:0000259" key="7">
    <source>
        <dbReference type="Pfam" id="PF00669"/>
    </source>
</evidence>
<reference evidence="8" key="1">
    <citation type="submission" date="2020-07" db="EMBL/GenBank/DDBJ databases">
        <title>Pseudomonas chaetoceroseae sp. nov., a new member of the Pseudomonas oleovorans group isolated from a culture of Chaetoceros calcitrans.</title>
        <authorList>
            <person name="Girard L."/>
            <person name="Lood C."/>
            <person name="De Mot R."/>
            <person name="Baudart J."/>
        </authorList>
    </citation>
    <scope>NUCLEOTIDE SEQUENCE</scope>
    <source>
        <strain evidence="8">536</strain>
    </source>
</reference>
<dbReference type="NCBIfam" id="TIGR02550">
    <property type="entry name" value="flagell_flgL"/>
    <property type="match status" value="1"/>
</dbReference>
<feature type="coiled-coil region" evidence="6">
    <location>
        <begin position="52"/>
        <end position="79"/>
    </location>
</feature>
<dbReference type="GO" id="GO:0005198">
    <property type="term" value="F:structural molecule activity"/>
    <property type="evidence" value="ECO:0007669"/>
    <property type="project" value="InterPro"/>
</dbReference>
<dbReference type="InterPro" id="IPR001492">
    <property type="entry name" value="Flagellin"/>
</dbReference>
<keyword evidence="5" id="KW-0975">Bacterial flagellum</keyword>
<dbReference type="InterPro" id="IPR013384">
    <property type="entry name" value="Flagell_FlgL"/>
</dbReference>
<dbReference type="PANTHER" id="PTHR42792">
    <property type="entry name" value="FLAGELLIN"/>
    <property type="match status" value="1"/>
</dbReference>
<dbReference type="SUPFAM" id="SSF64518">
    <property type="entry name" value="Phase 1 flagellin"/>
    <property type="match status" value="1"/>
</dbReference>
<keyword evidence="8" id="KW-0969">Cilium</keyword>
<evidence type="ECO:0000256" key="4">
    <source>
        <dbReference type="ARBA" id="ARBA00022525"/>
    </source>
</evidence>
<keyword evidence="4" id="KW-0964">Secreted</keyword>
<keyword evidence="9" id="KW-1185">Reference proteome</keyword>
<dbReference type="AlphaFoldDB" id="A0A931D790"/>
<evidence type="ECO:0000256" key="5">
    <source>
        <dbReference type="ARBA" id="ARBA00023143"/>
    </source>
</evidence>
<comment type="caution">
    <text evidence="8">The sequence shown here is derived from an EMBL/GenBank/DDBJ whole genome shotgun (WGS) entry which is preliminary data.</text>
</comment>
<dbReference type="Gene3D" id="1.20.1330.10">
    <property type="entry name" value="f41 fragment of flagellin, N-terminal domain"/>
    <property type="match status" value="2"/>
</dbReference>
<organism evidence="8 9">
    <name type="scientific">Pseudomonas chaetocerotis</name>
    <dbReference type="NCBI Taxonomy" id="2758695"/>
    <lineage>
        <taxon>Bacteria</taxon>
        <taxon>Pseudomonadati</taxon>
        <taxon>Pseudomonadota</taxon>
        <taxon>Gammaproteobacteria</taxon>
        <taxon>Pseudomonadales</taxon>
        <taxon>Pseudomonadaceae</taxon>
        <taxon>Pseudomonas</taxon>
    </lineage>
</organism>
<comment type="similarity">
    <text evidence="3">Belongs to the bacterial flagellin family.</text>
</comment>
<evidence type="ECO:0000256" key="3">
    <source>
        <dbReference type="ARBA" id="ARBA00005709"/>
    </source>
</evidence>
<evidence type="ECO:0000256" key="6">
    <source>
        <dbReference type="SAM" id="Coils"/>
    </source>
</evidence>
<dbReference type="GO" id="GO:0071973">
    <property type="term" value="P:bacterial-type flagellum-dependent cell motility"/>
    <property type="evidence" value="ECO:0007669"/>
    <property type="project" value="InterPro"/>
</dbReference>
<proteinExistence type="inferred from homology"/>
<keyword evidence="6" id="KW-0175">Coiled coil</keyword>
<dbReference type="NCBIfam" id="NF009361">
    <property type="entry name" value="PRK12717.1"/>
    <property type="match status" value="1"/>
</dbReference>
<name>A0A931D790_9PSED</name>
<evidence type="ECO:0000313" key="9">
    <source>
        <dbReference type="Proteomes" id="UP000596932"/>
    </source>
</evidence>
<dbReference type="PANTHER" id="PTHR42792:SF1">
    <property type="entry name" value="FLAGELLAR HOOK-ASSOCIATED PROTEIN 3"/>
    <property type="match status" value="1"/>
</dbReference>
<keyword evidence="8" id="KW-0282">Flagellum</keyword>
<dbReference type="EMBL" id="JACFYX010000021">
    <property type="protein sequence ID" value="MBG0837368.1"/>
    <property type="molecule type" value="Genomic_DNA"/>
</dbReference>
<protein>
    <submittedName>
        <fullName evidence="8">Flagellar hook-associated protein 3</fullName>
    </submittedName>
</protein>